<keyword evidence="7" id="KW-0239">DNA-directed DNA polymerase</keyword>
<dbReference type="GO" id="GO:0003677">
    <property type="term" value="F:DNA binding"/>
    <property type="evidence" value="ECO:0007669"/>
    <property type="project" value="InterPro"/>
</dbReference>
<evidence type="ECO:0000256" key="8">
    <source>
        <dbReference type="ARBA" id="ARBA00023242"/>
    </source>
</evidence>
<dbReference type="EC" id="2.7.7.7" evidence="3"/>
<evidence type="ECO:0000256" key="2">
    <source>
        <dbReference type="ARBA" id="ARBA00006035"/>
    </source>
</evidence>
<dbReference type="Gene3D" id="3.60.21.50">
    <property type="match status" value="1"/>
</dbReference>
<evidence type="ECO:0000313" key="14">
    <source>
        <dbReference type="Proteomes" id="UP000053257"/>
    </source>
</evidence>
<feature type="domain" description="DNA polymerase delta subunit OB-fold" evidence="12">
    <location>
        <begin position="42"/>
        <end position="174"/>
    </location>
</feature>
<dbReference type="InterPro" id="IPR007185">
    <property type="entry name" value="DNA_pol_a/d/e_bsu"/>
</dbReference>
<dbReference type="AlphaFoldDB" id="A0A0C3RUQ4"/>
<evidence type="ECO:0000256" key="7">
    <source>
        <dbReference type="ARBA" id="ARBA00022932"/>
    </source>
</evidence>
<dbReference type="Gene3D" id="2.40.50.430">
    <property type="match status" value="1"/>
</dbReference>
<sequence length="514" mass="55241">MKPSKMTVPEIPLTRSATSVLATPPKAPSFAIDSSNKTYKHQYANIYFVRLRLLRSSVEENANRLWKEVAGNPELVSRVLDVQKGKLCYVIGTVYMDMPLKPNVLTDLARDHSIPAPPPREKYCSAEDSVMLEDESGRIRLVGDHLKSARLVTGVIMGALGLETANGDFEIVDYCFAGLPPQASVDDESMAVDSQADSDEWVAVVSGFDVGALDPPDAQLQMLAEYLSGEACGPEEQLGAARVSRLIIAGNSLSPVVAETQEIEKKGRRHQETITFSPHPLRVLSEHLTDLAHSIPIHLLPGASDPTGTILPQQALPRAMFGGASSYSSFACETNPAYIRIGPHSPASTASDSKPNGKASSSKAAPSNPSPVSRTVLVHSGQPLDDMFRYLPSPPATRLALAEATLSWRHIAPTAPDTLWCHPYFTTDPFVLAETPHLYLVGNQPAFRTKLVAEAGAARCRIVLVPGFKQSGLLVLVNLRTLAVRTVCLAVHGMRSGGSTLDSEQAEPPSSATS</sequence>
<feature type="domain" description="DNA polymerase alpha/delta/epsilon subunit B" evidence="11">
    <location>
        <begin position="202"/>
        <end position="448"/>
    </location>
</feature>
<evidence type="ECO:0000256" key="5">
    <source>
        <dbReference type="ARBA" id="ARBA00022695"/>
    </source>
</evidence>
<dbReference type="STRING" id="745531.A0A0C3RUQ4"/>
<evidence type="ECO:0000259" key="11">
    <source>
        <dbReference type="Pfam" id="PF04042"/>
    </source>
</evidence>
<dbReference type="PANTHER" id="PTHR10416">
    <property type="entry name" value="DNA POLYMERASE DELTA SUBUNIT 2"/>
    <property type="match status" value="1"/>
</dbReference>
<dbReference type="Pfam" id="PF04042">
    <property type="entry name" value="DNA_pol_E_B"/>
    <property type="match status" value="1"/>
</dbReference>
<keyword evidence="8" id="KW-0539">Nucleus</keyword>
<dbReference type="GO" id="GO:0006281">
    <property type="term" value="P:DNA repair"/>
    <property type="evidence" value="ECO:0007669"/>
    <property type="project" value="UniProtKB-ARBA"/>
</dbReference>
<comment type="catalytic activity">
    <reaction evidence="9">
        <text>DNA(n) + a 2'-deoxyribonucleoside 5'-triphosphate = DNA(n+1) + diphosphate</text>
        <dbReference type="Rhea" id="RHEA:22508"/>
        <dbReference type="Rhea" id="RHEA-COMP:17339"/>
        <dbReference type="Rhea" id="RHEA-COMP:17340"/>
        <dbReference type="ChEBI" id="CHEBI:33019"/>
        <dbReference type="ChEBI" id="CHEBI:61560"/>
        <dbReference type="ChEBI" id="CHEBI:173112"/>
        <dbReference type="EC" id="2.7.7.7"/>
    </reaction>
</comment>
<feature type="region of interest" description="Disordered" evidence="10">
    <location>
        <begin position="343"/>
        <end position="376"/>
    </location>
</feature>
<keyword evidence="5" id="KW-0548">Nucleotidyltransferase</keyword>
<accession>A0A0C3RUQ4</accession>
<dbReference type="PANTHER" id="PTHR10416:SF0">
    <property type="entry name" value="DNA POLYMERASE DELTA SUBUNIT 2"/>
    <property type="match status" value="1"/>
</dbReference>
<evidence type="ECO:0000313" key="13">
    <source>
        <dbReference type="EMBL" id="KIP04786.1"/>
    </source>
</evidence>
<reference evidence="13 14" key="1">
    <citation type="journal article" date="2014" name="PLoS Genet.">
        <title>Analysis of the Phlebiopsis gigantea genome, transcriptome and secretome provides insight into its pioneer colonization strategies of wood.</title>
        <authorList>
            <person name="Hori C."/>
            <person name="Ishida T."/>
            <person name="Igarashi K."/>
            <person name="Samejima M."/>
            <person name="Suzuki H."/>
            <person name="Master E."/>
            <person name="Ferreira P."/>
            <person name="Ruiz-Duenas F.J."/>
            <person name="Held B."/>
            <person name="Canessa P."/>
            <person name="Larrondo L.F."/>
            <person name="Schmoll M."/>
            <person name="Druzhinina I.S."/>
            <person name="Kubicek C.P."/>
            <person name="Gaskell J.A."/>
            <person name="Kersten P."/>
            <person name="St John F."/>
            <person name="Glasner J."/>
            <person name="Sabat G."/>
            <person name="Splinter BonDurant S."/>
            <person name="Syed K."/>
            <person name="Yadav J."/>
            <person name="Mgbeahuruike A.C."/>
            <person name="Kovalchuk A."/>
            <person name="Asiegbu F.O."/>
            <person name="Lackner G."/>
            <person name="Hoffmeister D."/>
            <person name="Rencoret J."/>
            <person name="Gutierrez A."/>
            <person name="Sun H."/>
            <person name="Lindquist E."/>
            <person name="Barry K."/>
            <person name="Riley R."/>
            <person name="Grigoriev I.V."/>
            <person name="Henrissat B."/>
            <person name="Kues U."/>
            <person name="Berka R.M."/>
            <person name="Martinez A.T."/>
            <person name="Covert S.F."/>
            <person name="Blanchette R.A."/>
            <person name="Cullen D."/>
        </authorList>
    </citation>
    <scope>NUCLEOTIDE SEQUENCE [LARGE SCALE GENOMIC DNA]</scope>
    <source>
        <strain evidence="13 14">11061_1 CR5-6</strain>
    </source>
</reference>
<evidence type="ECO:0000259" key="12">
    <source>
        <dbReference type="Pfam" id="PF18018"/>
    </source>
</evidence>
<dbReference type="InterPro" id="IPR040663">
    <property type="entry name" value="DNA_pol_D_N"/>
</dbReference>
<organism evidence="13 14">
    <name type="scientific">Phlebiopsis gigantea (strain 11061_1 CR5-6)</name>
    <name type="common">White-rot fungus</name>
    <name type="synonym">Peniophora gigantea</name>
    <dbReference type="NCBI Taxonomy" id="745531"/>
    <lineage>
        <taxon>Eukaryota</taxon>
        <taxon>Fungi</taxon>
        <taxon>Dikarya</taxon>
        <taxon>Basidiomycota</taxon>
        <taxon>Agaricomycotina</taxon>
        <taxon>Agaricomycetes</taxon>
        <taxon>Polyporales</taxon>
        <taxon>Phanerochaetaceae</taxon>
        <taxon>Phlebiopsis</taxon>
    </lineage>
</organism>
<evidence type="ECO:0000256" key="4">
    <source>
        <dbReference type="ARBA" id="ARBA00022679"/>
    </source>
</evidence>
<keyword evidence="6" id="KW-0235">DNA replication</keyword>
<keyword evidence="14" id="KW-1185">Reference proteome</keyword>
<comment type="similarity">
    <text evidence="2">Belongs to the DNA polymerase delta/II small subunit family.</text>
</comment>
<gene>
    <name evidence="13" type="ORF">PHLGIDRAFT_180164</name>
</gene>
<name>A0A0C3RUQ4_PHLG1</name>
<dbReference type="GO" id="GO:0003887">
    <property type="term" value="F:DNA-directed DNA polymerase activity"/>
    <property type="evidence" value="ECO:0007669"/>
    <property type="project" value="UniProtKB-KW"/>
</dbReference>
<dbReference type="FunFam" id="2.40.50.430:FF:000002">
    <property type="entry name" value="DNA polymerase delta subunit"/>
    <property type="match status" value="1"/>
</dbReference>
<dbReference type="InterPro" id="IPR024826">
    <property type="entry name" value="DNA_pol_delta/II_ssu"/>
</dbReference>
<evidence type="ECO:0000256" key="6">
    <source>
        <dbReference type="ARBA" id="ARBA00022705"/>
    </source>
</evidence>
<dbReference type="EMBL" id="KN840562">
    <property type="protein sequence ID" value="KIP04786.1"/>
    <property type="molecule type" value="Genomic_DNA"/>
</dbReference>
<dbReference type="Pfam" id="PF18018">
    <property type="entry name" value="DNA_pol_D_N"/>
    <property type="match status" value="1"/>
</dbReference>
<dbReference type="GO" id="GO:0006273">
    <property type="term" value="P:lagging strand elongation"/>
    <property type="evidence" value="ECO:0007669"/>
    <property type="project" value="UniProtKB-ARBA"/>
</dbReference>
<feature type="compositionally biased region" description="Low complexity" evidence="10">
    <location>
        <begin position="353"/>
        <end position="371"/>
    </location>
</feature>
<dbReference type="OrthoDB" id="3763at2759"/>
<protein>
    <recommendedName>
        <fullName evidence="3">DNA-directed DNA polymerase</fullName>
        <ecNumber evidence="3">2.7.7.7</ecNumber>
    </recommendedName>
</protein>
<dbReference type="HOGENOM" id="CLU_021763_1_0_1"/>
<comment type="subcellular location">
    <subcellularLocation>
        <location evidence="1">Nucleus</location>
    </subcellularLocation>
</comment>
<dbReference type="Proteomes" id="UP000053257">
    <property type="component" value="Unassembled WGS sequence"/>
</dbReference>
<evidence type="ECO:0000256" key="9">
    <source>
        <dbReference type="ARBA" id="ARBA00049244"/>
    </source>
</evidence>
<dbReference type="GO" id="GO:0043625">
    <property type="term" value="C:delta DNA polymerase complex"/>
    <property type="evidence" value="ECO:0007669"/>
    <property type="project" value="TreeGrafter"/>
</dbReference>
<proteinExistence type="inferred from homology"/>
<evidence type="ECO:0000256" key="10">
    <source>
        <dbReference type="SAM" id="MobiDB-lite"/>
    </source>
</evidence>
<evidence type="ECO:0000256" key="3">
    <source>
        <dbReference type="ARBA" id="ARBA00012417"/>
    </source>
</evidence>
<keyword evidence="4" id="KW-0808">Transferase</keyword>
<evidence type="ECO:0000256" key="1">
    <source>
        <dbReference type="ARBA" id="ARBA00004123"/>
    </source>
</evidence>